<dbReference type="SUPFAM" id="SSF56801">
    <property type="entry name" value="Acetyl-CoA synthetase-like"/>
    <property type="match status" value="1"/>
</dbReference>
<protein>
    <recommendedName>
        <fullName evidence="5">long-chain-fatty-acid--CoA ligase</fullName>
        <ecNumber evidence="5">6.2.1.3</ecNumber>
    </recommendedName>
    <alternativeName>
        <fullName evidence="7">Long-chain-fatty-acid--CoA ligase</fullName>
    </alternativeName>
</protein>
<evidence type="ECO:0000313" key="11">
    <source>
        <dbReference type="Proteomes" id="UP001501940"/>
    </source>
</evidence>
<sequence>MHNAASVSASLGSVGLLRLFGVSWSWSLVAGLGVYLGTKSWKYFYIAARTAKRDLNGLYVLLRVKLALWRYMRQGSNIPSIFAQTVKLHPNKPALIYEATGETWTFAQLDGLCNAVAHWARSQGWVSGDVVALFMESRPLQVALWLGLAKVGVEAALINFSLRCDPLLHCIGVSGSKAIVFGAELADGKNSLDPILATASRHPPSPCFPPKGLNGDYYRIAAFSYFAFRMRPDDIIYDCLPLYHSAGNIIGVGQCLINGLTVVVKRKFSASRFWDDCIKYNCTMVQYIGEICRYLLSQPVRPSERGHKVRLAVGNGLRPSVWEAFTERFGVAQIGEFYGATECNCSIANMDGKVGACGFNSRILPNVYPIRLVRVDEDTMELVRDSRGLCVPCRPGEPGLLVGRINQQDPLRRFDGYANQDATKKKIAHNVFKKNDSAYLSGDVLVMDDLGYMYFRDRSGDTFRWRGENVSTTEVEGILSSLLDQTDVAVYGVAVPGVEGKAGMAAIANAAGTFDCNSFLKNIQRALPSYARPVFLRISPHVDTTGTFKIQKTRLQREGYDPRLTTDQIYFLNTRAAQYEAMDEELYNAIAEGRMSL</sequence>
<dbReference type="Pfam" id="PF00501">
    <property type="entry name" value="AMP-binding"/>
    <property type="match status" value="2"/>
</dbReference>
<reference evidence="10" key="2">
    <citation type="submission" date="2025-08" db="UniProtKB">
        <authorList>
            <consortium name="Ensembl"/>
        </authorList>
    </citation>
    <scope>IDENTIFICATION</scope>
</reference>
<dbReference type="InterPro" id="IPR042099">
    <property type="entry name" value="ANL_N_sf"/>
</dbReference>
<dbReference type="GO" id="GO:0005324">
    <property type="term" value="F:long-chain fatty acid transmembrane transporter activity"/>
    <property type="evidence" value="ECO:0007669"/>
    <property type="project" value="TreeGrafter"/>
</dbReference>
<feature type="domain" description="AMP-dependent synthetase/ligase" evidence="9">
    <location>
        <begin position="82"/>
        <end position="190"/>
    </location>
</feature>
<dbReference type="GO" id="GO:0005743">
    <property type="term" value="C:mitochondrial inner membrane"/>
    <property type="evidence" value="ECO:0007669"/>
    <property type="project" value="TreeGrafter"/>
</dbReference>
<dbReference type="GeneTree" id="ENSGT00940000159323"/>
<comment type="similarity">
    <text evidence="1">Belongs to the ATP-dependent AMP-binding enzyme family.</text>
</comment>
<dbReference type="GO" id="GO:0005886">
    <property type="term" value="C:plasma membrane"/>
    <property type="evidence" value="ECO:0007669"/>
    <property type="project" value="TreeGrafter"/>
</dbReference>
<dbReference type="AlphaFoldDB" id="A0AAQ5X6U1"/>
<evidence type="ECO:0000256" key="3">
    <source>
        <dbReference type="ARBA" id="ARBA00022832"/>
    </source>
</evidence>
<dbReference type="GO" id="GO:0005789">
    <property type="term" value="C:endoplasmic reticulum membrane"/>
    <property type="evidence" value="ECO:0007669"/>
    <property type="project" value="TreeGrafter"/>
</dbReference>
<dbReference type="InterPro" id="IPR000873">
    <property type="entry name" value="AMP-dep_synth/lig_dom"/>
</dbReference>
<dbReference type="PANTHER" id="PTHR43107:SF7">
    <property type="entry name" value="LONG-CHAIN FATTY ACID TRANSPORT PROTEIN 1"/>
    <property type="match status" value="1"/>
</dbReference>
<comment type="catalytic activity">
    <reaction evidence="8">
        <text>tetracosanoate + ATP + CoA = tetracosanoyl-CoA + AMP + diphosphate</text>
        <dbReference type="Rhea" id="RHEA:33639"/>
        <dbReference type="ChEBI" id="CHEBI:30616"/>
        <dbReference type="ChEBI" id="CHEBI:31014"/>
        <dbReference type="ChEBI" id="CHEBI:33019"/>
        <dbReference type="ChEBI" id="CHEBI:57287"/>
        <dbReference type="ChEBI" id="CHEBI:65052"/>
        <dbReference type="ChEBI" id="CHEBI:456215"/>
    </reaction>
    <physiologicalReaction direction="left-to-right" evidence="8">
        <dbReference type="Rhea" id="RHEA:33640"/>
    </physiologicalReaction>
</comment>
<evidence type="ECO:0000256" key="1">
    <source>
        <dbReference type="ARBA" id="ARBA00006432"/>
    </source>
</evidence>
<dbReference type="PANTHER" id="PTHR43107">
    <property type="entry name" value="LONG-CHAIN FATTY ACID TRANSPORT PROTEIN"/>
    <property type="match status" value="1"/>
</dbReference>
<evidence type="ECO:0000313" key="10">
    <source>
        <dbReference type="Ensembl" id="ENSAOCP00000036632.1"/>
    </source>
</evidence>
<accession>A0AAQ5X6U1</accession>
<dbReference type="GO" id="GO:0044539">
    <property type="term" value="P:long-chain fatty acid import into cell"/>
    <property type="evidence" value="ECO:0007669"/>
    <property type="project" value="TreeGrafter"/>
</dbReference>
<keyword evidence="3" id="KW-0443">Lipid metabolism</keyword>
<feature type="domain" description="AMP-dependent synthetase/ligase" evidence="9">
    <location>
        <begin position="227"/>
        <end position="385"/>
    </location>
</feature>
<keyword evidence="3" id="KW-0276">Fatty acid metabolism</keyword>
<evidence type="ECO:0000256" key="8">
    <source>
        <dbReference type="ARBA" id="ARBA00048666"/>
    </source>
</evidence>
<reference evidence="10 11" key="1">
    <citation type="submission" date="2022-01" db="EMBL/GenBank/DDBJ databases">
        <title>A chromosome-scale genome assembly of the false clownfish, Amphiprion ocellaris.</title>
        <authorList>
            <person name="Ryu T."/>
        </authorList>
    </citation>
    <scope>NUCLEOTIDE SEQUENCE [LARGE SCALE GENOMIC DNA]</scope>
</reference>
<dbReference type="EC" id="6.2.1.3" evidence="5"/>
<dbReference type="InterPro" id="IPR045851">
    <property type="entry name" value="AMP-bd_C_sf"/>
</dbReference>
<reference evidence="10" key="3">
    <citation type="submission" date="2025-09" db="UniProtKB">
        <authorList>
            <consortium name="Ensembl"/>
        </authorList>
    </citation>
    <scope>IDENTIFICATION</scope>
</reference>
<keyword evidence="4" id="KW-0813">Transport</keyword>
<dbReference type="FunFam" id="3.30.300.30:FF:000002">
    <property type="entry name" value="Long-chain fatty acid transport protein 1"/>
    <property type="match status" value="1"/>
</dbReference>
<organism evidence="10 11">
    <name type="scientific">Amphiprion ocellaris</name>
    <name type="common">Clown anemonefish</name>
    <dbReference type="NCBI Taxonomy" id="80972"/>
    <lineage>
        <taxon>Eukaryota</taxon>
        <taxon>Metazoa</taxon>
        <taxon>Chordata</taxon>
        <taxon>Craniata</taxon>
        <taxon>Vertebrata</taxon>
        <taxon>Euteleostomi</taxon>
        <taxon>Actinopterygii</taxon>
        <taxon>Neopterygii</taxon>
        <taxon>Teleostei</taxon>
        <taxon>Neoteleostei</taxon>
        <taxon>Acanthomorphata</taxon>
        <taxon>Ovalentaria</taxon>
        <taxon>Pomacentridae</taxon>
        <taxon>Amphiprion</taxon>
    </lineage>
</organism>
<evidence type="ECO:0000259" key="9">
    <source>
        <dbReference type="Pfam" id="PF00501"/>
    </source>
</evidence>
<dbReference type="Ensembl" id="ENSAOCT00000041183.1">
    <property type="protein sequence ID" value="ENSAOCP00000036632.1"/>
    <property type="gene ID" value="ENSAOCG00000004284.2"/>
</dbReference>
<evidence type="ECO:0000256" key="7">
    <source>
        <dbReference type="ARBA" id="ARBA00041297"/>
    </source>
</evidence>
<dbReference type="Proteomes" id="UP001501940">
    <property type="component" value="Chromosome 19"/>
</dbReference>
<evidence type="ECO:0000256" key="2">
    <source>
        <dbReference type="ARBA" id="ARBA00022598"/>
    </source>
</evidence>
<evidence type="ECO:0000256" key="5">
    <source>
        <dbReference type="ARBA" id="ARBA00026121"/>
    </source>
</evidence>
<dbReference type="Gene3D" id="3.40.50.12780">
    <property type="entry name" value="N-terminal domain of ligase-like"/>
    <property type="match status" value="2"/>
</dbReference>
<keyword evidence="11" id="KW-1185">Reference proteome</keyword>
<dbReference type="GO" id="GO:0001579">
    <property type="term" value="P:medium-chain fatty acid transport"/>
    <property type="evidence" value="ECO:0007669"/>
    <property type="project" value="TreeGrafter"/>
</dbReference>
<evidence type="ECO:0000256" key="6">
    <source>
        <dbReference type="ARBA" id="ARBA00036527"/>
    </source>
</evidence>
<name>A0AAQ5X6U1_AMPOC</name>
<comment type="catalytic activity">
    <reaction evidence="6">
        <text>a very long-chain fatty acid + ATP + CoA = a very long-chain fatty acyl-CoA + AMP + diphosphate</text>
        <dbReference type="Rhea" id="RHEA:54536"/>
        <dbReference type="ChEBI" id="CHEBI:30616"/>
        <dbReference type="ChEBI" id="CHEBI:33019"/>
        <dbReference type="ChEBI" id="CHEBI:57287"/>
        <dbReference type="ChEBI" id="CHEBI:58950"/>
        <dbReference type="ChEBI" id="CHEBI:138261"/>
        <dbReference type="ChEBI" id="CHEBI:456215"/>
    </reaction>
    <physiologicalReaction direction="left-to-right" evidence="6">
        <dbReference type="Rhea" id="RHEA:54537"/>
    </physiologicalReaction>
</comment>
<evidence type="ECO:0000256" key="4">
    <source>
        <dbReference type="ARBA" id="ARBA00023055"/>
    </source>
</evidence>
<dbReference type="GO" id="GO:0090434">
    <property type="term" value="F:oleoyl-CoA ligase activity"/>
    <property type="evidence" value="ECO:0007669"/>
    <property type="project" value="TreeGrafter"/>
</dbReference>
<dbReference type="Gene3D" id="3.30.300.30">
    <property type="match status" value="1"/>
</dbReference>
<keyword evidence="2" id="KW-0436">Ligase</keyword>
<proteinExistence type="inferred from homology"/>
<keyword evidence="4" id="KW-0445">Lipid transport</keyword>